<feature type="domain" description="Core-binding (CB)" evidence="6">
    <location>
        <begin position="1"/>
        <end position="78"/>
    </location>
</feature>
<dbReference type="PANTHER" id="PTHR30349:SF41">
    <property type="entry name" value="INTEGRASE_RECOMBINASE PROTEIN MJ0367-RELATED"/>
    <property type="match status" value="1"/>
</dbReference>
<dbReference type="Gene3D" id="1.10.443.10">
    <property type="entry name" value="Intergrase catalytic core"/>
    <property type="match status" value="1"/>
</dbReference>
<evidence type="ECO:0000256" key="1">
    <source>
        <dbReference type="ARBA" id="ARBA00008857"/>
    </source>
</evidence>
<proteinExistence type="inferred from homology"/>
<evidence type="ECO:0000313" key="8">
    <source>
        <dbReference type="Proteomes" id="UP001143391"/>
    </source>
</evidence>
<comment type="caution">
    <text evidence="7">The sequence shown here is derived from an EMBL/GenBank/DDBJ whole genome shotgun (WGS) entry which is preliminary data.</text>
</comment>
<dbReference type="InterPro" id="IPR002104">
    <property type="entry name" value="Integrase_catalytic"/>
</dbReference>
<dbReference type="InterPro" id="IPR050090">
    <property type="entry name" value="Tyrosine_recombinase_XerCD"/>
</dbReference>
<dbReference type="PROSITE" id="PS51900">
    <property type="entry name" value="CB"/>
    <property type="match status" value="1"/>
</dbReference>
<evidence type="ECO:0000256" key="2">
    <source>
        <dbReference type="ARBA" id="ARBA00022908"/>
    </source>
</evidence>
<keyword evidence="4" id="KW-0233">DNA recombination</keyword>
<keyword evidence="3 5" id="KW-0238">DNA-binding</keyword>
<accession>A0ABT5Y9I5</accession>
<organism evidence="7 8">
    <name type="scientific">Marinobacter iranensis</name>
    <dbReference type="NCBI Taxonomy" id="2962607"/>
    <lineage>
        <taxon>Bacteria</taxon>
        <taxon>Pseudomonadati</taxon>
        <taxon>Pseudomonadota</taxon>
        <taxon>Gammaproteobacteria</taxon>
        <taxon>Pseudomonadales</taxon>
        <taxon>Marinobacteraceae</taxon>
        <taxon>Marinobacter</taxon>
    </lineage>
</organism>
<dbReference type="RefSeq" id="WP_275705879.1">
    <property type="nucleotide sequence ID" value="NZ_JANCMW010000004.1"/>
</dbReference>
<gene>
    <name evidence="7" type="ORF">NLU14_08900</name>
</gene>
<sequence>MSKLFNRYEADVIPTKAPRTRKDNLKELKQLRGVFGGMHPSEITTMHCQQYLDLRGKSSKTQANHEIALLSHILRKAMQWGIVDRNPVKGVEKHKIKARDRYVEDWELEEFLKAATPFIKAWVDVKLMTGLRQGDLLALPLNALREDGIAVTSRKTGRKGFIAWTPALKKAINALKTCNRVQGMTVVCDRHGKPLSDSAFQNRWRAVMADALDKTELTERFTEHDLRAKHATDVDQAGGDATANLLHDDKRTTDAYLRSKKPVNIVAWDRKKSGE</sequence>
<dbReference type="Pfam" id="PF00589">
    <property type="entry name" value="Phage_integrase"/>
    <property type="match status" value="1"/>
</dbReference>
<dbReference type="Proteomes" id="UP001143391">
    <property type="component" value="Unassembled WGS sequence"/>
</dbReference>
<reference evidence="7" key="1">
    <citation type="submission" date="2022-07" db="EMBL/GenBank/DDBJ databases">
        <title>Marinobacter iranensis a new bacterium isolate from a hipersaline lake in Iran.</title>
        <authorList>
            <person name="Mohammad A.M.A."/>
            <person name="Cristina S.-P."/>
            <person name="Antonio V."/>
        </authorList>
    </citation>
    <scope>NUCLEOTIDE SEQUENCE</scope>
    <source>
        <strain evidence="7">71-i</strain>
    </source>
</reference>
<evidence type="ECO:0000256" key="5">
    <source>
        <dbReference type="PROSITE-ProRule" id="PRU01248"/>
    </source>
</evidence>
<evidence type="ECO:0000256" key="4">
    <source>
        <dbReference type="ARBA" id="ARBA00023172"/>
    </source>
</evidence>
<comment type="similarity">
    <text evidence="1">Belongs to the 'phage' integrase family.</text>
</comment>
<dbReference type="EMBL" id="JANCMW010000004">
    <property type="protein sequence ID" value="MDF0750348.1"/>
    <property type="molecule type" value="Genomic_DNA"/>
</dbReference>
<dbReference type="InterPro" id="IPR044068">
    <property type="entry name" value="CB"/>
</dbReference>
<dbReference type="SUPFAM" id="SSF56349">
    <property type="entry name" value="DNA breaking-rejoining enzymes"/>
    <property type="match status" value="1"/>
</dbReference>
<keyword evidence="8" id="KW-1185">Reference proteome</keyword>
<evidence type="ECO:0000313" key="7">
    <source>
        <dbReference type="EMBL" id="MDF0750348.1"/>
    </source>
</evidence>
<dbReference type="InterPro" id="IPR010998">
    <property type="entry name" value="Integrase_recombinase_N"/>
</dbReference>
<protein>
    <submittedName>
        <fullName evidence="7">Site-specific integrase</fullName>
    </submittedName>
</protein>
<dbReference type="PANTHER" id="PTHR30349">
    <property type="entry name" value="PHAGE INTEGRASE-RELATED"/>
    <property type="match status" value="1"/>
</dbReference>
<evidence type="ECO:0000259" key="6">
    <source>
        <dbReference type="PROSITE" id="PS51900"/>
    </source>
</evidence>
<dbReference type="InterPro" id="IPR013762">
    <property type="entry name" value="Integrase-like_cat_sf"/>
</dbReference>
<dbReference type="Gene3D" id="1.10.150.130">
    <property type="match status" value="1"/>
</dbReference>
<evidence type="ECO:0000256" key="3">
    <source>
        <dbReference type="ARBA" id="ARBA00023125"/>
    </source>
</evidence>
<dbReference type="InterPro" id="IPR011010">
    <property type="entry name" value="DNA_brk_join_enz"/>
</dbReference>
<keyword evidence="2" id="KW-0229">DNA integration</keyword>
<name>A0ABT5Y9I5_9GAMM</name>